<dbReference type="RefSeq" id="WP_092271829.1">
    <property type="nucleotide sequence ID" value="NZ_JBJGXP010000001.1"/>
</dbReference>
<evidence type="ECO:0000313" key="18">
    <source>
        <dbReference type="EMBL" id="SDS30134.1"/>
    </source>
</evidence>
<dbReference type="Gene3D" id="3.20.20.70">
    <property type="entry name" value="Aldolase class I"/>
    <property type="match status" value="1"/>
</dbReference>
<evidence type="ECO:0000256" key="4">
    <source>
        <dbReference type="ARBA" id="ARBA00012086"/>
    </source>
</evidence>
<comment type="pathway">
    <text evidence="2 12">Amino-acid biosynthesis; L-lysine biosynthesis via DAP pathway; (S)-tetrahydrodipicolinate from L-aspartate: step 3/4.</text>
</comment>
<feature type="site" description="L-lysine inhibitor binding" evidence="16">
    <location>
        <position position="80"/>
    </location>
</feature>
<dbReference type="OrthoDB" id="9782828at2"/>
<keyword evidence="5 12" id="KW-0963">Cytoplasm</keyword>
<name>A0A1H1R2Y1_9PSED</name>
<feature type="site" description="L-lysine inhibitor binding; via carbonyl oxygen" evidence="16">
    <location>
        <position position="49"/>
    </location>
</feature>
<dbReference type="HAMAP" id="MF_00418">
    <property type="entry name" value="DapA"/>
    <property type="match status" value="1"/>
</dbReference>
<comment type="caution">
    <text evidence="12">Was originally thought to be a dihydrodipicolinate synthase (DHDPS), catalyzing the condensation of (S)-aspartate-beta-semialdehyde [(S)-ASA] and pyruvate to dihydrodipicolinate (DHDP). However, it was shown in E.coli that the product of the enzymatic reaction is not dihydrodipicolinate but in fact (4S)-4-hydroxy-2,3,4,5-tetrahydro-(2S)-dipicolinic acid (HTPA), and that the consecutive dehydration reaction leading to DHDP is not spontaneous but catalyzed by DapB.</text>
</comment>
<dbReference type="SMART" id="SM01130">
    <property type="entry name" value="DHDPS"/>
    <property type="match status" value="1"/>
</dbReference>
<protein>
    <recommendedName>
        <fullName evidence="4 12">4-hydroxy-tetrahydrodipicolinate synthase</fullName>
        <shortName evidence="12">HTPA synthase</shortName>
        <ecNumber evidence="4 12">4.3.3.7</ecNumber>
    </recommendedName>
</protein>
<evidence type="ECO:0000256" key="6">
    <source>
        <dbReference type="ARBA" id="ARBA00022605"/>
    </source>
</evidence>
<organism evidence="18 19">
    <name type="scientific">Pseudomonas prosekii</name>
    <dbReference type="NCBI Taxonomy" id="1148509"/>
    <lineage>
        <taxon>Bacteria</taxon>
        <taxon>Pseudomonadati</taxon>
        <taxon>Pseudomonadota</taxon>
        <taxon>Gammaproteobacteria</taxon>
        <taxon>Pseudomonadales</taxon>
        <taxon>Pseudomonadaceae</taxon>
        <taxon>Pseudomonas</taxon>
    </lineage>
</organism>
<dbReference type="SUPFAM" id="SSF51569">
    <property type="entry name" value="Aldolase"/>
    <property type="match status" value="1"/>
</dbReference>
<dbReference type="GO" id="GO:0019877">
    <property type="term" value="P:diaminopimelate biosynthetic process"/>
    <property type="evidence" value="ECO:0007669"/>
    <property type="project" value="UniProtKB-UniRule"/>
</dbReference>
<feature type="site" description="L-lysine inhibitor binding" evidence="16">
    <location>
        <position position="106"/>
    </location>
</feature>
<dbReference type="PANTHER" id="PTHR12128:SF66">
    <property type="entry name" value="4-HYDROXY-2-OXOGLUTARATE ALDOLASE, MITOCHONDRIAL"/>
    <property type="match status" value="1"/>
</dbReference>
<evidence type="ECO:0000256" key="14">
    <source>
        <dbReference type="PIRSR" id="PIRSR001365-1"/>
    </source>
</evidence>
<evidence type="ECO:0000256" key="15">
    <source>
        <dbReference type="PIRSR" id="PIRSR001365-2"/>
    </source>
</evidence>
<dbReference type="GO" id="GO:0009089">
    <property type="term" value="P:lysine biosynthetic process via diaminopimelate"/>
    <property type="evidence" value="ECO:0007669"/>
    <property type="project" value="UniProtKB-UniRule"/>
</dbReference>
<dbReference type="Proteomes" id="UP000245056">
    <property type="component" value="Unassembled WGS sequence"/>
</dbReference>
<dbReference type="PROSITE" id="PS00665">
    <property type="entry name" value="DHDPS_1"/>
    <property type="match status" value="1"/>
</dbReference>
<dbReference type="InterPro" id="IPR005263">
    <property type="entry name" value="DapA"/>
</dbReference>
<evidence type="ECO:0000256" key="11">
    <source>
        <dbReference type="ARBA" id="ARBA00047836"/>
    </source>
</evidence>
<evidence type="ECO:0000256" key="13">
    <source>
        <dbReference type="PIRNR" id="PIRNR001365"/>
    </source>
</evidence>
<feature type="active site" description="Proton donor/acceptor" evidence="12 14">
    <location>
        <position position="133"/>
    </location>
</feature>
<dbReference type="InterPro" id="IPR020624">
    <property type="entry name" value="Schiff_base-form_aldolases_CS"/>
</dbReference>
<dbReference type="STRING" id="1148509.SAMN05216222_1149"/>
<dbReference type="EMBL" id="LT629762">
    <property type="protein sequence ID" value="SDS30134.1"/>
    <property type="molecule type" value="Genomic_DNA"/>
</dbReference>
<keyword evidence="7 12" id="KW-0220">Diaminopimelate biosynthesis</keyword>
<comment type="similarity">
    <text evidence="3 12 13">Belongs to the DapA family.</text>
</comment>
<comment type="subunit">
    <text evidence="12">Homodimer.</text>
</comment>
<dbReference type="PIRSF" id="PIRSF001365">
    <property type="entry name" value="DHDPS"/>
    <property type="match status" value="1"/>
</dbReference>
<feature type="active site" description="Schiff-base intermediate with substrate" evidence="12 14">
    <location>
        <position position="161"/>
    </location>
</feature>
<keyword evidence="6 12" id="KW-0028">Amino-acid biosynthesis</keyword>
<keyword evidence="10 12" id="KW-0704">Schiff base</keyword>
<feature type="binding site" evidence="12 15">
    <location>
        <position position="203"/>
    </location>
    <ligand>
        <name>pyruvate</name>
        <dbReference type="ChEBI" id="CHEBI:15361"/>
    </ligand>
</feature>
<dbReference type="CDD" id="cd00950">
    <property type="entry name" value="DHDPS"/>
    <property type="match status" value="1"/>
</dbReference>
<evidence type="ECO:0000256" key="3">
    <source>
        <dbReference type="ARBA" id="ARBA00007592"/>
    </source>
</evidence>
<reference evidence="18 19" key="1">
    <citation type="submission" date="2016-10" db="EMBL/GenBank/DDBJ databases">
        <authorList>
            <person name="de Groot N.N."/>
        </authorList>
    </citation>
    <scope>NUCLEOTIDE SEQUENCE [LARGE SCALE GENOMIC DNA]</scope>
    <source>
        <strain evidence="18 19">LMG 26867</strain>
    </source>
</reference>
<evidence type="ECO:0000256" key="16">
    <source>
        <dbReference type="PIRSR" id="PIRSR001365-3"/>
    </source>
</evidence>
<comment type="subcellular location">
    <subcellularLocation>
        <location evidence="12">Cytoplasm</location>
    </subcellularLocation>
</comment>
<dbReference type="GO" id="GO:0005829">
    <property type="term" value="C:cytosol"/>
    <property type="evidence" value="ECO:0007669"/>
    <property type="project" value="TreeGrafter"/>
</dbReference>
<evidence type="ECO:0000313" key="19">
    <source>
        <dbReference type="Proteomes" id="UP000198481"/>
    </source>
</evidence>
<dbReference type="GO" id="GO:0008840">
    <property type="term" value="F:4-hydroxy-tetrahydrodipicolinate synthase activity"/>
    <property type="evidence" value="ECO:0007669"/>
    <property type="project" value="UniProtKB-UniRule"/>
</dbReference>
<dbReference type="EC" id="4.3.3.7" evidence="4 12"/>
<dbReference type="AlphaFoldDB" id="A0A1H1R2Y1"/>
<accession>A0A1H1R2Y1</accession>
<dbReference type="EMBL" id="QFAW01000014">
    <property type="protein sequence ID" value="PWE44811.1"/>
    <property type="molecule type" value="Genomic_DNA"/>
</dbReference>
<keyword evidence="8 12" id="KW-0457">Lysine biosynthesis</keyword>
<dbReference type="Proteomes" id="UP000198481">
    <property type="component" value="Chromosome I"/>
</dbReference>
<reference evidence="17 20" key="2">
    <citation type="submission" date="2018-05" db="EMBL/GenBank/DDBJ databases">
        <title>Genome sequences of two Antarctic strains of Pseudomonas prosekii: insights into adaptation to extreme conditions.</title>
        <authorList>
            <person name="Snopkova K."/>
            <person name="Dufkova K."/>
            <person name="Cejkova D."/>
            <person name="Sedlacek I."/>
            <person name="Smajs D."/>
        </authorList>
    </citation>
    <scope>NUCLEOTIDE SEQUENCE [LARGE SCALE GENOMIC DNA]</scope>
    <source>
        <strain evidence="17 20">P2673</strain>
    </source>
</reference>
<feature type="site" description="Part of a proton relay during catalysis" evidence="12 16">
    <location>
        <position position="107"/>
    </location>
</feature>
<feature type="site" description="L-lysine inhibitor binding" evidence="16">
    <location>
        <position position="84"/>
    </location>
</feature>
<dbReference type="InterPro" id="IPR013785">
    <property type="entry name" value="Aldolase_TIM"/>
</dbReference>
<proteinExistence type="inferred from homology"/>
<evidence type="ECO:0000256" key="9">
    <source>
        <dbReference type="ARBA" id="ARBA00023239"/>
    </source>
</evidence>
<keyword evidence="9 12" id="KW-0456">Lyase</keyword>
<dbReference type="PANTHER" id="PTHR12128">
    <property type="entry name" value="DIHYDRODIPICOLINATE SYNTHASE"/>
    <property type="match status" value="1"/>
</dbReference>
<evidence type="ECO:0000256" key="7">
    <source>
        <dbReference type="ARBA" id="ARBA00022915"/>
    </source>
</evidence>
<dbReference type="Pfam" id="PF00701">
    <property type="entry name" value="DHDPS"/>
    <property type="match status" value="1"/>
</dbReference>
<comment type="catalytic activity">
    <reaction evidence="11 12">
        <text>L-aspartate 4-semialdehyde + pyruvate = (2S,4S)-4-hydroxy-2,3,4,5-tetrahydrodipicolinate + H2O + H(+)</text>
        <dbReference type="Rhea" id="RHEA:34171"/>
        <dbReference type="ChEBI" id="CHEBI:15361"/>
        <dbReference type="ChEBI" id="CHEBI:15377"/>
        <dbReference type="ChEBI" id="CHEBI:15378"/>
        <dbReference type="ChEBI" id="CHEBI:67139"/>
        <dbReference type="ChEBI" id="CHEBI:537519"/>
        <dbReference type="EC" id="4.3.3.7"/>
    </reaction>
</comment>
<sequence length="292" mass="31124">MIAGSMVALVTPMDAQGRLDWDSLSKLVDFHLQNGTHAIVAVGTTGESATLDVNEHIEVIRYVVKQVAGRIPVIAGTGANSTREAIELTTNAKSAGADACLLVTPYYNKPTQEGLYQHFKTIAEAVDIPQILYNVPGRTACDMLADTVIRLSTVKNIIGVKEATGDLERAKAIIAGVSEDFLVLSGDDATAVELILLGGKGNISVTANVAPREMADLCNAALKGDAATARAIHEKLMPLNKTLFIESNPIPVKWALHEMGLMPDGIRLPLTWLSAACHEPLRQALRQSGVLV</sequence>
<gene>
    <name evidence="12" type="primary">dapA</name>
    <name evidence="17" type="ORF">C9I49_12725</name>
    <name evidence="18" type="ORF">SAMN05216222_1149</name>
</gene>
<dbReference type="PROSITE" id="PS00666">
    <property type="entry name" value="DHDPS_2"/>
    <property type="match status" value="1"/>
</dbReference>
<evidence type="ECO:0000256" key="10">
    <source>
        <dbReference type="ARBA" id="ARBA00023270"/>
    </source>
</evidence>
<feature type="site" description="Part of a proton relay during catalysis" evidence="12 16">
    <location>
        <position position="44"/>
    </location>
</feature>
<feature type="binding site" evidence="12 15">
    <location>
        <position position="45"/>
    </location>
    <ligand>
        <name>pyruvate</name>
        <dbReference type="ChEBI" id="CHEBI:15361"/>
    </ligand>
</feature>
<evidence type="ECO:0000256" key="5">
    <source>
        <dbReference type="ARBA" id="ARBA00022490"/>
    </source>
</evidence>
<dbReference type="NCBIfam" id="TIGR00674">
    <property type="entry name" value="dapA"/>
    <property type="match status" value="1"/>
</dbReference>
<dbReference type="PRINTS" id="PR00146">
    <property type="entry name" value="DHPICSNTHASE"/>
</dbReference>
<dbReference type="InterPro" id="IPR020625">
    <property type="entry name" value="Schiff_base-form_aldolases_AS"/>
</dbReference>
<evidence type="ECO:0000256" key="2">
    <source>
        <dbReference type="ARBA" id="ARBA00005120"/>
    </source>
</evidence>
<evidence type="ECO:0000256" key="12">
    <source>
        <dbReference type="HAMAP-Rule" id="MF_00418"/>
    </source>
</evidence>
<dbReference type="InterPro" id="IPR002220">
    <property type="entry name" value="DapA-like"/>
</dbReference>
<evidence type="ECO:0000256" key="1">
    <source>
        <dbReference type="ARBA" id="ARBA00003294"/>
    </source>
</evidence>
<evidence type="ECO:0000256" key="8">
    <source>
        <dbReference type="ARBA" id="ARBA00023154"/>
    </source>
</evidence>
<dbReference type="UniPathway" id="UPA00034">
    <property type="reaction ID" value="UER00017"/>
</dbReference>
<evidence type="ECO:0000313" key="17">
    <source>
        <dbReference type="EMBL" id="PWE44811.1"/>
    </source>
</evidence>
<evidence type="ECO:0000313" key="20">
    <source>
        <dbReference type="Proteomes" id="UP000245056"/>
    </source>
</evidence>
<comment type="function">
    <text evidence="1 12">Catalyzes the condensation of (S)-aspartate-beta-semialdehyde [(S)-ASA] and pyruvate to 4-hydroxy-tetrahydrodipicolinate (HTPA).</text>
</comment>